<dbReference type="Gene3D" id="3.40.50.300">
    <property type="entry name" value="P-loop containing nucleotide triphosphate hydrolases"/>
    <property type="match status" value="2"/>
</dbReference>
<dbReference type="GO" id="GO:0016887">
    <property type="term" value="F:ATP hydrolysis activity"/>
    <property type="evidence" value="ECO:0007669"/>
    <property type="project" value="InterPro"/>
</dbReference>
<dbReference type="EMBL" id="JPOS01000084">
    <property type="protein sequence ID" value="KGE85606.1"/>
    <property type="molecule type" value="Genomic_DNA"/>
</dbReference>
<sequence length="1187" mass="137331">MRLKQLEIKGFKSFANETVINFEEDVIGIVGPNGSGKSNIVDAIRWVLGEQKSRELRLDSMSSVIFNGTKRRKAGGVASVSLTFENTKNLLPTEYHTLTITRMLYRSGDSEYRLNGVTCRLKDITSLFLDTGIGSNSYAIIALGMVDDILADKDNSRRKMFEQAAGISKYKVRKRETLNKLKHTSEDLDRVEDLLFEINNNLKSLEKQAKRARKYFELKEKYKSYSTELAILKIGSLKQQQEELGRKLTQEEDNYRQYDVEINTREAALEQERKANLDKEQALSERQRELNNLVGNIRGMENDKRMQQQKQQFLEDNLQKLNQETANAKVRIRQLEEDIEQYRSELNGEKRIEARLEEELNQAEERLETIKKDHGQLKAGLDEVVSQQQALERETFELEKQKAINTNQIESSQRELKRGLEEIDRWKTEIVGLQDKMKTLEAQQAERQAAVESLEKAEEERQQQLEKTDQELDDLNKQRTKVNRTLDARRNEYQLTKSMVESLEGFPESIKFLSTAKSKEWNSETPLLSDLIYVKEDYRVAIENYLEPYLNYYVVPDLEAAYKAIRLLNSTQKGKANFFLLDAFERYVPPMAMLPDTQQAFDLVETDPAYRKLVAHLLENVLVTDQEEIKGAIEDSDYVLLSKSGRFIQRRYSVSGGSIGLFEGKKIGRKKNLEVLEKEIRKLEREEDKLSSAYYSLKDRMDQLKARRTEREIQEARRQLNQLMQEKTAHATRLENFESFIKEAEDKLQGHTDRVTSLDRENEEMDGLLRVKKREVSLLKERIADTDITYRDVAEKMSAASTAFNEKNIEFIRQQNKVSALQRELSFREKQLQEATTTVSGNAQKLEQSQLEIRELQDATDALQKQLLESYDLRKQREAKLTEAEQTYYKARGGINELEDQLRKLNKQRQDAQILVNTLKDKVNDVKYKVGSVAQRLRIEFNIEINDIINEEPTLGMPEEEIALKVDRLRGRLENYGEINPMAVEAFDEMKERAENITKQRDDILQAKSDLETTIKEIEETATLQFLESFEKARLYFIDVFRSLFTIEDTCDLILMDPDDPLESKIEIVAKPKGKRPQTISQLSGGEKTLTATALLFALYLLKPAPFCIFDEVDAPLDDANIEKFNKIIKKFSKDSQFIIVTHNKLTMAAVDTIYGVYMAEQGVSGVSAVDFRDFEHSTTFEVKEQA</sequence>
<dbReference type="AlphaFoldDB" id="A0A098S0E5"/>
<evidence type="ECO:0000313" key="9">
    <source>
        <dbReference type="Proteomes" id="UP000029736"/>
    </source>
</evidence>
<feature type="coiled-coil region" evidence="6">
    <location>
        <begin position="666"/>
        <end position="761"/>
    </location>
</feature>
<keyword evidence="2 6" id="KW-0547">Nucleotide-binding</keyword>
<comment type="function">
    <text evidence="6">Required for chromosome condensation and partitioning.</text>
</comment>
<evidence type="ECO:0000256" key="2">
    <source>
        <dbReference type="ARBA" id="ARBA00022741"/>
    </source>
</evidence>
<dbReference type="CDD" id="cd03278">
    <property type="entry name" value="ABC_SMC_barmotin"/>
    <property type="match status" value="1"/>
</dbReference>
<dbReference type="PIRSF" id="PIRSF005719">
    <property type="entry name" value="SMC"/>
    <property type="match status" value="1"/>
</dbReference>
<dbReference type="InterPro" id="IPR010935">
    <property type="entry name" value="SMC_hinge"/>
</dbReference>
<name>A0A098S0E5_9BACT</name>
<dbReference type="SUPFAM" id="SSF52540">
    <property type="entry name" value="P-loop containing nucleoside triphosphate hydrolases"/>
    <property type="match status" value="1"/>
</dbReference>
<accession>A0A098S0E5</accession>
<feature type="coiled-coil region" evidence="6">
    <location>
        <begin position="283"/>
        <end position="492"/>
    </location>
</feature>
<feature type="coiled-coil region" evidence="6">
    <location>
        <begin position="987"/>
        <end position="1021"/>
    </location>
</feature>
<organism evidence="8 9">
    <name type="scientific">Phaeodactylibacter xiamenensis</name>
    <dbReference type="NCBI Taxonomy" id="1524460"/>
    <lineage>
        <taxon>Bacteria</taxon>
        <taxon>Pseudomonadati</taxon>
        <taxon>Bacteroidota</taxon>
        <taxon>Saprospiria</taxon>
        <taxon>Saprospirales</taxon>
        <taxon>Haliscomenobacteraceae</taxon>
        <taxon>Phaeodactylibacter</taxon>
    </lineage>
</organism>
<dbReference type="InterPro" id="IPR003395">
    <property type="entry name" value="RecF/RecN/SMC_N"/>
</dbReference>
<evidence type="ECO:0000256" key="1">
    <source>
        <dbReference type="ARBA" id="ARBA00022490"/>
    </source>
</evidence>
<dbReference type="GO" id="GO:0007059">
    <property type="term" value="P:chromosome segregation"/>
    <property type="evidence" value="ECO:0007669"/>
    <property type="project" value="UniProtKB-UniRule"/>
</dbReference>
<feature type="binding site" evidence="6">
    <location>
        <begin position="32"/>
        <end position="39"/>
    </location>
    <ligand>
        <name>ATP</name>
        <dbReference type="ChEBI" id="CHEBI:30616"/>
    </ligand>
</feature>
<feature type="coiled-coil region" evidence="6">
    <location>
        <begin position="818"/>
        <end position="922"/>
    </location>
</feature>
<reference evidence="8 9" key="1">
    <citation type="journal article" date="2014" name="Int. J. Syst. Evol. Microbiol.">
        <title>Phaeodactylibacter xiamenensis gen. nov., sp. nov., a member of the family Saprospiraceae isolated from the marine alga Phaeodactylum tricornutum.</title>
        <authorList>
            <person name="Chen Z.Jr."/>
            <person name="Lei X."/>
            <person name="Lai Q."/>
            <person name="Li Y."/>
            <person name="Zhang B."/>
            <person name="Zhang J."/>
            <person name="Zhang H."/>
            <person name="Yang L."/>
            <person name="Zheng W."/>
            <person name="Tian Y."/>
            <person name="Yu Z."/>
            <person name="Xu H.Jr."/>
            <person name="Zheng T."/>
        </authorList>
    </citation>
    <scope>NUCLEOTIDE SEQUENCE [LARGE SCALE GENOMIC DNA]</scope>
    <source>
        <strain evidence="8 9">KD52</strain>
    </source>
</reference>
<keyword evidence="5 6" id="KW-0238">DNA-binding</keyword>
<feature type="coiled-coil region" evidence="6">
    <location>
        <begin position="174"/>
        <end position="254"/>
    </location>
</feature>
<dbReference type="Pfam" id="PF06470">
    <property type="entry name" value="SMC_hinge"/>
    <property type="match status" value="1"/>
</dbReference>
<dbReference type="OrthoDB" id="9808768at2"/>
<keyword evidence="4 6" id="KW-0175">Coiled coil</keyword>
<evidence type="ECO:0000259" key="7">
    <source>
        <dbReference type="SMART" id="SM00968"/>
    </source>
</evidence>
<dbReference type="Gene3D" id="3.30.70.1620">
    <property type="match status" value="1"/>
</dbReference>
<comment type="similarity">
    <text evidence="6">Belongs to the SMC family.</text>
</comment>
<keyword evidence="9" id="KW-1185">Reference proteome</keyword>
<dbReference type="InterPro" id="IPR024704">
    <property type="entry name" value="SMC"/>
</dbReference>
<dbReference type="Pfam" id="PF02463">
    <property type="entry name" value="SMC_N"/>
    <property type="match status" value="1"/>
</dbReference>
<evidence type="ECO:0000256" key="6">
    <source>
        <dbReference type="HAMAP-Rule" id="MF_01894"/>
    </source>
</evidence>
<dbReference type="HAMAP" id="MF_01894">
    <property type="entry name" value="Smc_prok"/>
    <property type="match status" value="1"/>
</dbReference>
<dbReference type="SUPFAM" id="SSF57997">
    <property type="entry name" value="Tropomyosin"/>
    <property type="match status" value="2"/>
</dbReference>
<dbReference type="GO" id="GO:0005524">
    <property type="term" value="F:ATP binding"/>
    <property type="evidence" value="ECO:0007669"/>
    <property type="project" value="UniProtKB-UniRule"/>
</dbReference>
<comment type="caution">
    <text evidence="8">The sequence shown here is derived from an EMBL/GenBank/DDBJ whole genome shotgun (WGS) entry which is preliminary data.</text>
</comment>
<proteinExistence type="inferred from homology"/>
<dbReference type="SUPFAM" id="SSF75553">
    <property type="entry name" value="Smc hinge domain"/>
    <property type="match status" value="1"/>
</dbReference>
<dbReference type="Gene3D" id="1.20.1060.20">
    <property type="match status" value="1"/>
</dbReference>
<evidence type="ECO:0000256" key="3">
    <source>
        <dbReference type="ARBA" id="ARBA00022840"/>
    </source>
</evidence>
<evidence type="ECO:0000256" key="5">
    <source>
        <dbReference type="ARBA" id="ARBA00023125"/>
    </source>
</evidence>
<dbReference type="InterPro" id="IPR036277">
    <property type="entry name" value="SMC_hinge_sf"/>
</dbReference>
<evidence type="ECO:0000313" key="8">
    <source>
        <dbReference type="EMBL" id="KGE85606.1"/>
    </source>
</evidence>
<protein>
    <recommendedName>
        <fullName evidence="6">Chromosome partition protein Smc</fullName>
    </recommendedName>
</protein>
<dbReference type="GO" id="GO:0006260">
    <property type="term" value="P:DNA replication"/>
    <property type="evidence" value="ECO:0007669"/>
    <property type="project" value="UniProtKB-UniRule"/>
</dbReference>
<dbReference type="InterPro" id="IPR027417">
    <property type="entry name" value="P-loop_NTPase"/>
</dbReference>
<dbReference type="Proteomes" id="UP000029736">
    <property type="component" value="Unassembled WGS sequence"/>
</dbReference>
<dbReference type="NCBIfam" id="TIGR02168">
    <property type="entry name" value="SMC_prok_B"/>
    <property type="match status" value="1"/>
</dbReference>
<evidence type="ECO:0000256" key="4">
    <source>
        <dbReference type="ARBA" id="ARBA00023054"/>
    </source>
</evidence>
<comment type="domain">
    <text evidence="6">Contains large globular domains required for ATP hydrolysis at each terminus and a third globular domain forming a flexible hinge near the middle of the molecule. These domains are separated by coiled-coil structures.</text>
</comment>
<dbReference type="GO" id="GO:0007062">
    <property type="term" value="P:sister chromatid cohesion"/>
    <property type="evidence" value="ECO:0007669"/>
    <property type="project" value="InterPro"/>
</dbReference>
<dbReference type="RefSeq" id="WP_044227919.1">
    <property type="nucleotide sequence ID" value="NZ_JBKAGJ010000003.1"/>
</dbReference>
<feature type="domain" description="SMC hinge" evidence="7">
    <location>
        <begin position="522"/>
        <end position="636"/>
    </location>
</feature>
<dbReference type="STRING" id="1524460.IX84_26295"/>
<dbReference type="GO" id="GO:0005694">
    <property type="term" value="C:chromosome"/>
    <property type="evidence" value="ECO:0007669"/>
    <property type="project" value="InterPro"/>
</dbReference>
<dbReference type="PANTHER" id="PTHR43977">
    <property type="entry name" value="STRUCTURAL MAINTENANCE OF CHROMOSOMES PROTEIN 3"/>
    <property type="match status" value="1"/>
</dbReference>
<dbReference type="InterPro" id="IPR011890">
    <property type="entry name" value="SMC_prok"/>
</dbReference>
<dbReference type="GO" id="GO:0030261">
    <property type="term" value="P:chromosome condensation"/>
    <property type="evidence" value="ECO:0007669"/>
    <property type="project" value="InterPro"/>
</dbReference>
<comment type="subunit">
    <text evidence="6">Homodimer.</text>
</comment>
<dbReference type="GO" id="GO:0005737">
    <property type="term" value="C:cytoplasm"/>
    <property type="evidence" value="ECO:0007669"/>
    <property type="project" value="UniProtKB-SubCell"/>
</dbReference>
<gene>
    <name evidence="6" type="primary">smc</name>
    <name evidence="8" type="ORF">IX84_26295</name>
</gene>
<keyword evidence="1 6" id="KW-0963">Cytoplasm</keyword>
<keyword evidence="3 6" id="KW-0067">ATP-binding</keyword>
<dbReference type="SMART" id="SM00968">
    <property type="entry name" value="SMC_hinge"/>
    <property type="match status" value="1"/>
</dbReference>
<dbReference type="GO" id="GO:0003677">
    <property type="term" value="F:DNA binding"/>
    <property type="evidence" value="ECO:0007669"/>
    <property type="project" value="UniProtKB-UniRule"/>
</dbReference>
<comment type="subcellular location">
    <subcellularLocation>
        <location evidence="6">Cytoplasm</location>
    </subcellularLocation>
</comment>